<evidence type="ECO:0000313" key="2">
    <source>
        <dbReference type="Proteomes" id="UP000188268"/>
    </source>
</evidence>
<keyword evidence="2" id="KW-1185">Reference proteome</keyword>
<dbReference type="STRING" id="210143.A0A1R3FV14"/>
<reference evidence="1 2" key="1">
    <citation type="submission" date="2013-09" db="EMBL/GenBank/DDBJ databases">
        <title>Corchorus capsularis genome sequencing.</title>
        <authorList>
            <person name="Alam M."/>
            <person name="Haque M.S."/>
            <person name="Islam M.S."/>
            <person name="Emdad E.M."/>
            <person name="Islam M.M."/>
            <person name="Ahmed B."/>
            <person name="Halim A."/>
            <person name="Hossen Q.M.M."/>
            <person name="Hossain M.Z."/>
            <person name="Ahmed R."/>
            <person name="Khan M.M."/>
            <person name="Islam R."/>
            <person name="Rashid M.M."/>
            <person name="Khan S.A."/>
            <person name="Rahman M.S."/>
            <person name="Alam M."/>
        </authorList>
    </citation>
    <scope>NUCLEOTIDE SEQUENCE [LARGE SCALE GENOMIC DNA]</scope>
    <source>
        <strain evidence="2">cv. CVL-1</strain>
        <tissue evidence="1">Whole seedling</tissue>
    </source>
</reference>
<protein>
    <submittedName>
        <fullName evidence="1">Uncharacterized protein</fullName>
    </submittedName>
</protein>
<dbReference type="AlphaFoldDB" id="A0A1R3FV14"/>
<sequence length="168" mass="18891">MPERATTLTAHSNHHLSFATASPSSYAASHGPESLSFLELNISRRPQRRKSVFSLVLKSDEVVKVSRAIRDVEDEESRSFFSGMSPWQLLPAQLERSFSTGLLFRGLEPKETTPSVMFARGTYMAARTKDLQSVWGLLCVWVGVRLRFQALVKGTTPVYFSSLYEMNV</sequence>
<dbReference type="EMBL" id="AWWV01016433">
    <property type="protein sequence ID" value="OMO49596.1"/>
    <property type="molecule type" value="Genomic_DNA"/>
</dbReference>
<gene>
    <name evidence="1" type="ORF">CCACVL1_30906</name>
</gene>
<dbReference type="PANTHER" id="PTHR36736">
    <property type="entry name" value="OS03G0100030 PROTEIN"/>
    <property type="match status" value="1"/>
</dbReference>
<dbReference type="OrthoDB" id="1737055at2759"/>
<name>A0A1R3FV14_COCAP</name>
<proteinExistence type="predicted"/>
<dbReference type="Gramene" id="OMO49596">
    <property type="protein sequence ID" value="OMO49596"/>
    <property type="gene ID" value="CCACVL1_30906"/>
</dbReference>
<accession>A0A1R3FV14</accession>
<evidence type="ECO:0000313" key="1">
    <source>
        <dbReference type="EMBL" id="OMO49596.1"/>
    </source>
</evidence>
<dbReference type="Proteomes" id="UP000188268">
    <property type="component" value="Unassembled WGS sequence"/>
</dbReference>
<comment type="caution">
    <text evidence="1">The sequence shown here is derived from an EMBL/GenBank/DDBJ whole genome shotgun (WGS) entry which is preliminary data.</text>
</comment>
<organism evidence="1 2">
    <name type="scientific">Corchorus capsularis</name>
    <name type="common">Jute</name>
    <dbReference type="NCBI Taxonomy" id="210143"/>
    <lineage>
        <taxon>Eukaryota</taxon>
        <taxon>Viridiplantae</taxon>
        <taxon>Streptophyta</taxon>
        <taxon>Embryophyta</taxon>
        <taxon>Tracheophyta</taxon>
        <taxon>Spermatophyta</taxon>
        <taxon>Magnoliopsida</taxon>
        <taxon>eudicotyledons</taxon>
        <taxon>Gunneridae</taxon>
        <taxon>Pentapetalae</taxon>
        <taxon>rosids</taxon>
        <taxon>malvids</taxon>
        <taxon>Malvales</taxon>
        <taxon>Malvaceae</taxon>
        <taxon>Grewioideae</taxon>
        <taxon>Apeibeae</taxon>
        <taxon>Corchorus</taxon>
    </lineage>
</organism>
<dbReference type="PANTHER" id="PTHR36736:SF1">
    <property type="entry name" value="OS03G0100030 PROTEIN"/>
    <property type="match status" value="1"/>
</dbReference>